<reference evidence="2 3" key="1">
    <citation type="submission" date="2015-06" db="EMBL/GenBank/DDBJ databases">
        <title>Draft genome of the ant-associated black yeast Phialophora attae CBS 131958.</title>
        <authorList>
            <person name="Moreno L.F."/>
            <person name="Stielow B.J."/>
            <person name="de Hoog S."/>
            <person name="Vicente V.A."/>
            <person name="Weiss V.A."/>
            <person name="de Vries M."/>
            <person name="Cruz L.M."/>
            <person name="Souza E.M."/>
        </authorList>
    </citation>
    <scope>NUCLEOTIDE SEQUENCE [LARGE SCALE GENOMIC DNA]</scope>
    <source>
        <strain evidence="2 3">CBS 131958</strain>
    </source>
</reference>
<dbReference type="OrthoDB" id="5420013at2759"/>
<name>A0A0N1H454_9EURO</name>
<dbReference type="VEuPathDB" id="FungiDB:AB675_11315"/>
<protein>
    <submittedName>
        <fullName evidence="2">Uncharacterized protein</fullName>
    </submittedName>
</protein>
<evidence type="ECO:0000313" key="2">
    <source>
        <dbReference type="EMBL" id="KPI39913.1"/>
    </source>
</evidence>
<dbReference type="AlphaFoldDB" id="A0A0N1H454"/>
<accession>A0A0N1H454</accession>
<keyword evidence="1" id="KW-0472">Membrane</keyword>
<feature type="transmembrane region" description="Helical" evidence="1">
    <location>
        <begin position="44"/>
        <end position="64"/>
    </location>
</feature>
<dbReference type="EMBL" id="LFJN01000013">
    <property type="protein sequence ID" value="KPI39913.1"/>
    <property type="molecule type" value="Genomic_DNA"/>
</dbReference>
<gene>
    <name evidence="2" type="ORF">AB675_11315</name>
</gene>
<evidence type="ECO:0000256" key="1">
    <source>
        <dbReference type="SAM" id="Phobius"/>
    </source>
</evidence>
<dbReference type="RefSeq" id="XP_017999876.1">
    <property type="nucleotide sequence ID" value="XM_018140149.1"/>
</dbReference>
<sequence>MPEYKYGPVEVTHESNNSVIEQPGPTPLPAVRWAASGSKRPIDVLDVFAVLVSFACLAVGVAAISPNLSLAWRLGFANQLILVGFLLSIMSLCFNHIAPTAFLRFEARFGKSWLQNYDAILRNQLFQSHSSLVWRLLILLSLCLPLGLSVAYKRFIGGKSDHYIHDTEGMYGMAAPPGIQQVGITGLSLMANATLPLFLYWRTADSPPPLPPLPQPFGFNLVLLSKTASAVLDAPEPDYVQALRGKLSAGEELRIEADVRGTVTTIDSEFDGAQTDPSFWEPYELGSASLYGRGYISLFHDLWGVELVAYMSTTFAAVVRGSEDDSTVFHEQALKFDTFRKQCRGTWSVTASTVVLLNGSCSDEALPQVSQRIFTNTIPAFATWYMPTLADYLGIFTENYTDTERYIDTEWAMPSFTTIVAAMYWSRMSWLNWNADPYFAHQNQDYDETHYNVVDSIISIKPTLRATWPLYLVLAVYPLLTSLLMLAILLLRKVPIGKNFGTLAILTGVDGEDLGSLKRRTVSGEVKAPVMLEVVRGNYKPDR</sequence>
<feature type="transmembrane region" description="Helical" evidence="1">
    <location>
        <begin position="468"/>
        <end position="491"/>
    </location>
</feature>
<keyword evidence="3" id="KW-1185">Reference proteome</keyword>
<dbReference type="Proteomes" id="UP000038010">
    <property type="component" value="Unassembled WGS sequence"/>
</dbReference>
<organism evidence="2 3">
    <name type="scientific">Cyphellophora attinorum</name>
    <dbReference type="NCBI Taxonomy" id="1664694"/>
    <lineage>
        <taxon>Eukaryota</taxon>
        <taxon>Fungi</taxon>
        <taxon>Dikarya</taxon>
        <taxon>Ascomycota</taxon>
        <taxon>Pezizomycotina</taxon>
        <taxon>Eurotiomycetes</taxon>
        <taxon>Chaetothyriomycetidae</taxon>
        <taxon>Chaetothyriales</taxon>
        <taxon>Cyphellophoraceae</taxon>
        <taxon>Cyphellophora</taxon>
    </lineage>
</organism>
<comment type="caution">
    <text evidence="2">The sequence shown here is derived from an EMBL/GenBank/DDBJ whole genome shotgun (WGS) entry which is preliminary data.</text>
</comment>
<keyword evidence="1" id="KW-1133">Transmembrane helix</keyword>
<dbReference type="GeneID" id="28732029"/>
<keyword evidence="1" id="KW-0812">Transmembrane</keyword>
<feature type="transmembrane region" description="Helical" evidence="1">
    <location>
        <begin position="76"/>
        <end position="98"/>
    </location>
</feature>
<feature type="transmembrane region" description="Helical" evidence="1">
    <location>
        <begin position="132"/>
        <end position="152"/>
    </location>
</feature>
<evidence type="ECO:0000313" key="3">
    <source>
        <dbReference type="Proteomes" id="UP000038010"/>
    </source>
</evidence>
<proteinExistence type="predicted"/>